<protein>
    <recommendedName>
        <fullName evidence="15">Peptidase A1 domain-containing protein</fullName>
    </recommendedName>
</protein>
<feature type="active site" evidence="12">
    <location>
        <position position="154"/>
    </location>
</feature>
<dbReference type="InterPro" id="IPR032799">
    <property type="entry name" value="TAXi_C"/>
</dbReference>
<dbReference type="InterPro" id="IPR033121">
    <property type="entry name" value="PEPTIDASE_A1"/>
</dbReference>
<evidence type="ECO:0000256" key="8">
    <source>
        <dbReference type="ARBA" id="ARBA00022801"/>
    </source>
</evidence>
<feature type="compositionally biased region" description="Low complexity" evidence="14">
    <location>
        <begin position="503"/>
        <end position="512"/>
    </location>
</feature>
<evidence type="ECO:0000256" key="7">
    <source>
        <dbReference type="ARBA" id="ARBA00022750"/>
    </source>
</evidence>
<evidence type="ECO:0000256" key="13">
    <source>
        <dbReference type="RuleBase" id="RU000454"/>
    </source>
</evidence>
<comment type="subcellular location">
    <subcellularLocation>
        <location evidence="1">Cell membrane</location>
        <topology evidence="1">Lipid-anchor</topology>
        <topology evidence="1">GPI-anchor</topology>
    </subcellularLocation>
</comment>
<keyword evidence="7 13" id="KW-0064">Aspartyl protease</keyword>
<dbReference type="Proteomes" id="UP000712281">
    <property type="component" value="Unassembled WGS sequence"/>
</dbReference>
<evidence type="ECO:0000259" key="15">
    <source>
        <dbReference type="PROSITE" id="PS51767"/>
    </source>
</evidence>
<keyword evidence="8 13" id="KW-0378">Hydrolase</keyword>
<reference evidence="16" key="1">
    <citation type="submission" date="2019-12" db="EMBL/GenBank/DDBJ databases">
        <title>Genome sequencing and annotation of Brassica cretica.</title>
        <authorList>
            <person name="Studholme D.J."/>
            <person name="Sarris P.F."/>
        </authorList>
    </citation>
    <scope>NUCLEOTIDE SEQUENCE</scope>
    <source>
        <strain evidence="16">PFS-001/15</strain>
        <tissue evidence="16">Leaf</tissue>
    </source>
</reference>
<name>A0A8S9H862_BRACR</name>
<accession>A0A8S9H862</accession>
<dbReference type="PANTHER" id="PTHR13683:SF749">
    <property type="entry name" value="EUKARYOTIC ASPARTYL PROTEASE FAMILY PROTEIN"/>
    <property type="match status" value="1"/>
</dbReference>
<feature type="active site" evidence="12">
    <location>
        <position position="363"/>
    </location>
</feature>
<gene>
    <name evidence="16" type="ORF">F2Q68_00036939</name>
</gene>
<evidence type="ECO:0000256" key="2">
    <source>
        <dbReference type="ARBA" id="ARBA00007447"/>
    </source>
</evidence>
<keyword evidence="6" id="KW-0732">Signal</keyword>
<sequence length="562" mass="61164">MRTSQAFDFSFPYKDSSCFEVLLFSLNISGSKAMAVARHVFVFLSVLVVVSWGLERCEATGKFSFEVHHMFSDAVKQTLGLDNLVPEKGSMEYFKVLAHRDQLIRGRGLASNNEKPSVTFMRGNFTIGVDVLGSLHYANVSVGTPATWFFVALDTGSDLFWLPCNCGTTCIRDVKDIGLPQSRPLNIYSPNASSTSSSIRCSDKRCFGSRGCSSPASICPYQIQYLSNNTFTRGTLVEDVLHLVTEDDGLEPVKANVTLGCGQNQTGLFQEGIALNGLLGLGLEDYSVPSVLAKANITANSFSMCIGNVIDVVGRISFGDKGYTDQQETPLVPVGPSPTYAVDVTEVSVGGEALGVKLLALVDTGTSFTHLLEAEYDLVTKTFDDQVKDKRRPIDPKIPFEFCYDLSPNSTTIYFPKIIVTFGGGSQMILRNPLFSVFNEDGTAMYCLGILKSVNFKLNIFGQNFLSGYRIVFDRERMVLGWKRSDCYEDESLEATPPPPEIEAPSPRLSAPLPSPPPPPPLVSIATPPPFDPRNSTGNGTGSPPASQLLLLLSLLAFLSFT</sequence>
<dbReference type="InterPro" id="IPR021109">
    <property type="entry name" value="Peptidase_aspartic_dom_sf"/>
</dbReference>
<keyword evidence="5 13" id="KW-0645">Protease</keyword>
<feature type="region of interest" description="Disordered" evidence="14">
    <location>
        <begin position="490"/>
        <end position="543"/>
    </location>
</feature>
<evidence type="ECO:0000256" key="14">
    <source>
        <dbReference type="SAM" id="MobiDB-lite"/>
    </source>
</evidence>
<dbReference type="PANTHER" id="PTHR13683">
    <property type="entry name" value="ASPARTYL PROTEASES"/>
    <property type="match status" value="1"/>
</dbReference>
<evidence type="ECO:0000256" key="5">
    <source>
        <dbReference type="ARBA" id="ARBA00022670"/>
    </source>
</evidence>
<evidence type="ECO:0000256" key="4">
    <source>
        <dbReference type="ARBA" id="ARBA00022622"/>
    </source>
</evidence>
<organism evidence="16 17">
    <name type="scientific">Brassica cretica</name>
    <name type="common">Mustard</name>
    <dbReference type="NCBI Taxonomy" id="69181"/>
    <lineage>
        <taxon>Eukaryota</taxon>
        <taxon>Viridiplantae</taxon>
        <taxon>Streptophyta</taxon>
        <taxon>Embryophyta</taxon>
        <taxon>Tracheophyta</taxon>
        <taxon>Spermatophyta</taxon>
        <taxon>Magnoliopsida</taxon>
        <taxon>eudicotyledons</taxon>
        <taxon>Gunneridae</taxon>
        <taxon>Pentapetalae</taxon>
        <taxon>rosids</taxon>
        <taxon>malvids</taxon>
        <taxon>Brassicales</taxon>
        <taxon>Brassicaceae</taxon>
        <taxon>Brassiceae</taxon>
        <taxon>Brassica</taxon>
    </lineage>
</organism>
<dbReference type="SUPFAM" id="SSF50630">
    <property type="entry name" value="Acid proteases"/>
    <property type="match status" value="1"/>
</dbReference>
<dbReference type="GO" id="GO:0098552">
    <property type="term" value="C:side of membrane"/>
    <property type="evidence" value="ECO:0007669"/>
    <property type="project" value="UniProtKB-KW"/>
</dbReference>
<evidence type="ECO:0000256" key="6">
    <source>
        <dbReference type="ARBA" id="ARBA00022729"/>
    </source>
</evidence>
<dbReference type="GO" id="GO:0004190">
    <property type="term" value="F:aspartic-type endopeptidase activity"/>
    <property type="evidence" value="ECO:0007669"/>
    <property type="project" value="UniProtKB-KW"/>
</dbReference>
<dbReference type="Gene3D" id="2.40.70.10">
    <property type="entry name" value="Acid Proteases"/>
    <property type="match status" value="2"/>
</dbReference>
<dbReference type="PRINTS" id="PR00792">
    <property type="entry name" value="PEPSIN"/>
</dbReference>
<evidence type="ECO:0000256" key="10">
    <source>
        <dbReference type="ARBA" id="ARBA00023180"/>
    </source>
</evidence>
<comment type="similarity">
    <text evidence="2 13">Belongs to the peptidase A1 family.</text>
</comment>
<dbReference type="GO" id="GO:0005886">
    <property type="term" value="C:plasma membrane"/>
    <property type="evidence" value="ECO:0007669"/>
    <property type="project" value="UniProtKB-SubCell"/>
</dbReference>
<evidence type="ECO:0000256" key="1">
    <source>
        <dbReference type="ARBA" id="ARBA00004609"/>
    </source>
</evidence>
<evidence type="ECO:0000256" key="9">
    <source>
        <dbReference type="ARBA" id="ARBA00023136"/>
    </source>
</evidence>
<evidence type="ECO:0000256" key="11">
    <source>
        <dbReference type="ARBA" id="ARBA00023288"/>
    </source>
</evidence>
<dbReference type="InterPro" id="IPR001969">
    <property type="entry name" value="Aspartic_peptidase_AS"/>
</dbReference>
<dbReference type="PROSITE" id="PS51767">
    <property type="entry name" value="PEPTIDASE_A1"/>
    <property type="match status" value="1"/>
</dbReference>
<dbReference type="InterPro" id="IPR001461">
    <property type="entry name" value="Aspartic_peptidase_A1"/>
</dbReference>
<dbReference type="Pfam" id="PF14541">
    <property type="entry name" value="TAXi_C"/>
    <property type="match status" value="1"/>
</dbReference>
<dbReference type="GO" id="GO:0006508">
    <property type="term" value="P:proteolysis"/>
    <property type="evidence" value="ECO:0007669"/>
    <property type="project" value="UniProtKB-KW"/>
</dbReference>
<dbReference type="PROSITE" id="PS00141">
    <property type="entry name" value="ASP_PROTEASE"/>
    <property type="match status" value="2"/>
</dbReference>
<feature type="domain" description="Peptidase A1" evidence="15">
    <location>
        <begin position="136"/>
        <end position="483"/>
    </location>
</feature>
<dbReference type="EMBL" id="QGKW02001988">
    <property type="protein sequence ID" value="KAF2554283.1"/>
    <property type="molecule type" value="Genomic_DNA"/>
</dbReference>
<evidence type="ECO:0000313" key="16">
    <source>
        <dbReference type="EMBL" id="KAF2554283.1"/>
    </source>
</evidence>
<dbReference type="Pfam" id="PF14543">
    <property type="entry name" value="TAXi_N"/>
    <property type="match status" value="1"/>
</dbReference>
<keyword evidence="11" id="KW-0449">Lipoprotein</keyword>
<keyword evidence="10" id="KW-0325">Glycoprotein</keyword>
<dbReference type="InterPro" id="IPR032861">
    <property type="entry name" value="TAXi_N"/>
</dbReference>
<evidence type="ECO:0000313" key="17">
    <source>
        <dbReference type="Proteomes" id="UP000712281"/>
    </source>
</evidence>
<evidence type="ECO:0000256" key="3">
    <source>
        <dbReference type="ARBA" id="ARBA00022475"/>
    </source>
</evidence>
<dbReference type="AlphaFoldDB" id="A0A8S9H862"/>
<keyword evidence="3" id="KW-1003">Cell membrane</keyword>
<dbReference type="FunFam" id="2.40.70.10:FF:000014">
    <property type="entry name" value="Aspartyl protease family protein 1"/>
    <property type="match status" value="1"/>
</dbReference>
<keyword evidence="9" id="KW-0472">Membrane</keyword>
<evidence type="ECO:0000256" key="12">
    <source>
        <dbReference type="PIRSR" id="PIRSR601461-1"/>
    </source>
</evidence>
<proteinExistence type="inferred from homology"/>
<keyword evidence="4" id="KW-0336">GPI-anchor</keyword>
<dbReference type="FunFam" id="2.40.70.10:FF:000012">
    <property type="entry name" value="Aspartyl protease family protein 1"/>
    <property type="match status" value="1"/>
</dbReference>
<feature type="compositionally biased region" description="Pro residues" evidence="14">
    <location>
        <begin position="513"/>
        <end position="532"/>
    </location>
</feature>
<comment type="caution">
    <text evidence="16">The sequence shown here is derived from an EMBL/GenBank/DDBJ whole genome shotgun (WGS) entry which is preliminary data.</text>
</comment>